<name>A0ABU2U1V6_9ACTN</name>
<evidence type="ECO:0000256" key="3">
    <source>
        <dbReference type="ARBA" id="ARBA00022737"/>
    </source>
</evidence>
<evidence type="ECO:0000313" key="8">
    <source>
        <dbReference type="EMBL" id="MDT0467207.1"/>
    </source>
</evidence>
<dbReference type="SMART" id="SM00612">
    <property type="entry name" value="Kelch"/>
    <property type="match status" value="5"/>
</dbReference>
<dbReference type="Pfam" id="PF13620">
    <property type="entry name" value="CarboxypepD_reg"/>
    <property type="match status" value="2"/>
</dbReference>
<dbReference type="Gene3D" id="2.60.40.1120">
    <property type="entry name" value="Carboxypeptidase-like, regulatory domain"/>
    <property type="match status" value="4"/>
</dbReference>
<gene>
    <name evidence="8" type="ORF">RM764_30100</name>
</gene>
<evidence type="ECO:0000259" key="7">
    <source>
        <dbReference type="PROSITE" id="PS51695"/>
    </source>
</evidence>
<keyword evidence="1" id="KW-0880">Kelch repeat</keyword>
<proteinExistence type="predicted"/>
<dbReference type="PROSITE" id="PS51695">
    <property type="entry name" value="SEDOLISIN"/>
    <property type="match status" value="1"/>
</dbReference>
<dbReference type="SUPFAM" id="SSF49899">
    <property type="entry name" value="Concanavalin A-like lectins/glucanases"/>
    <property type="match status" value="1"/>
</dbReference>
<dbReference type="SUPFAM" id="SSF49464">
    <property type="entry name" value="Carboxypeptidase regulatory domain-like"/>
    <property type="match status" value="4"/>
</dbReference>
<keyword evidence="2" id="KW-0645">Protease</keyword>
<dbReference type="Gene3D" id="2.60.120.260">
    <property type="entry name" value="Galactose-binding domain-like"/>
    <property type="match status" value="1"/>
</dbReference>
<feature type="domain" description="Peptidase S53" evidence="7">
    <location>
        <begin position="24"/>
        <end position="365"/>
    </location>
</feature>
<dbReference type="CDD" id="cd04056">
    <property type="entry name" value="Peptidases_S53"/>
    <property type="match status" value="1"/>
</dbReference>
<protein>
    <submittedName>
        <fullName evidence="8">Carboxypeptidase regulatory-like domain-containing protein</fullName>
    </submittedName>
</protein>
<dbReference type="SUPFAM" id="SSF52743">
    <property type="entry name" value="Subtilisin-like"/>
    <property type="match status" value="1"/>
</dbReference>
<keyword evidence="9" id="KW-1185">Reference proteome</keyword>
<comment type="caution">
    <text evidence="8">The sequence shown here is derived from an EMBL/GenBank/DDBJ whole genome shotgun (WGS) entry which is preliminary data.</text>
</comment>
<sequence>MARCFAERRTDVASSKGLQRLAAGVSGYGPSDLVSAYGLPANGGAGQTVAIVDAFDDPTAEADLATYRAQFGLPSCTTANGCFRKVDQRGGTSYPAPNADWAGEISLDLDMVSAVAPMAHILLVEADDNNDPNLYAAVDESVALGAKYVSNSYGSQYSPTPGSGEDPSQVTDADAHFNHPGVAIVASSGDSNYGVSYPAASQYVTAVGGTSLVRDSSARGWSESVWSSGTNGAGSGCSLYEAKPAWQHDTGCDKRTVADVAAVADPATGVAVYDSYQQGGWSVFGGTSASAPIIAGVYANAGTPVKDTYPASYPYANASHLNDVTGGANGTCSPAYLCTAGAGYDGPTGLGTPNGLAAFTTGPHGAVTGTVTDASTKAPVAGATVAIGDTTALTDASGHYSASAPVGTYDATASAYGYAKKTVNGVSVTDGGSVTEDFALDPLPTATVSGKVTDGSGHSWPLYATISADGVPGGAVHTDPYTGRYSLKLLQGQTYTLNLNANYPGYEAVTKKVTVGTSDTTADLSVPVDVYDCIAPGYTAHNTGTTQTFDGTSTPDGWTLNNTDAGAWQFDDPQLTAPGATRGNHTGGSGGFAVTNTNNKSSRNPYDMSLVSPVTDLSGAAHPDMSFNTDLRAYGGIADVDVTTDGGTTWKNVWHRLATDVPGPAHVDLPLPAVAHQAAVQARFRLTGPFPGWWQVDDAFIGNRTCDPVAGGLVAGTVTDANTGQPVVGASVTSVDKPAEHATTAATPDDPNLTDGFYSVFSSLTGTHDFTAARRNYASTTAHVDVAADAVTRTPLSLKAGRITVTPGKVGLAVPWQGKAAQTVTVKNTGSAPAKVTLGEQFGGTTPLTAHGAPTTRIKGTYSPLSLLDKNGTKGGTAHKAAGAAPNTSVPAAAPWTAIADYPAGTVMDNAVVSLGGKIYSAFGFGSNGIYDAMYAYDPATGTWSQKASTATKRETPAMAVLNGKIYATGGLDVDWSNWGHPEAKTEVYDPATDAWTTAAPNPHPLWASGVAVLDGKMYVVGGCPGDGDCGATDVMEYDPATDSWSRDADYPEPVSWESCGAISGELYCAGGTGPDGETKHTYVYDPHSDTWTRVADLPIDLYASGYTTAQGRLLVSGGVTDHDSVITNQGFGYDPAGDTWAPIPNSNNTLYRGGSACGFYKIGGKTDVLDGGFDPVTVASGEMLPGMADCGDTNDVSWLAAKPKTVTVAPGASTTVTVNVDASAADVTQPGTYRAALVVGTDTPYRTPTLPVSMTVAPPKTWGKITGTVTGSSGPLSGAQVQITTPAGHYTLRTDDAGHYQLWLDVRNNPLQVICSHNGYQPQGTTVKIRKGETTTLNFALQKV</sequence>
<evidence type="ECO:0000313" key="9">
    <source>
        <dbReference type="Proteomes" id="UP001183809"/>
    </source>
</evidence>
<dbReference type="InterPro" id="IPR036852">
    <property type="entry name" value="Peptidase_S8/S53_dom_sf"/>
</dbReference>
<dbReference type="PANTHER" id="PTHR45632">
    <property type="entry name" value="LD33804P"/>
    <property type="match status" value="1"/>
</dbReference>
<evidence type="ECO:0000256" key="2">
    <source>
        <dbReference type="ARBA" id="ARBA00022670"/>
    </source>
</evidence>
<evidence type="ECO:0000256" key="1">
    <source>
        <dbReference type="ARBA" id="ARBA00022441"/>
    </source>
</evidence>
<dbReference type="InterPro" id="IPR023828">
    <property type="entry name" value="Peptidase_S8_Ser-AS"/>
</dbReference>
<dbReference type="InterPro" id="IPR006652">
    <property type="entry name" value="Kelch_1"/>
</dbReference>
<keyword evidence="3" id="KW-0677">Repeat</keyword>
<accession>A0ABU2U1V6</accession>
<dbReference type="InterPro" id="IPR008969">
    <property type="entry name" value="CarboxyPept-like_regulatory"/>
</dbReference>
<dbReference type="Pfam" id="PF01344">
    <property type="entry name" value="Kelch_1"/>
    <property type="match status" value="3"/>
</dbReference>
<evidence type="ECO:0000256" key="5">
    <source>
        <dbReference type="ARBA" id="ARBA00022825"/>
    </source>
</evidence>
<dbReference type="InterPro" id="IPR013320">
    <property type="entry name" value="ConA-like_dom_sf"/>
</dbReference>
<keyword evidence="5" id="KW-0720">Serine protease</keyword>
<dbReference type="Gene3D" id="2.120.10.80">
    <property type="entry name" value="Kelch-type beta propeller"/>
    <property type="match status" value="1"/>
</dbReference>
<dbReference type="PANTHER" id="PTHR45632:SF3">
    <property type="entry name" value="KELCH-LIKE PROTEIN 32"/>
    <property type="match status" value="1"/>
</dbReference>
<dbReference type="PROSITE" id="PS00138">
    <property type="entry name" value="SUBTILASE_SER"/>
    <property type="match status" value="1"/>
</dbReference>
<keyword evidence="4" id="KW-0378">Hydrolase</keyword>
<reference evidence="9" key="1">
    <citation type="submission" date="2023-07" db="EMBL/GenBank/DDBJ databases">
        <title>30 novel species of actinomycetes from the DSMZ collection.</title>
        <authorList>
            <person name="Nouioui I."/>
        </authorList>
    </citation>
    <scope>NUCLEOTIDE SEQUENCE [LARGE SCALE GENOMIC DNA]</scope>
    <source>
        <strain evidence="9">DSM 41699</strain>
    </source>
</reference>
<feature type="region of interest" description="Disordered" evidence="6">
    <location>
        <begin position="155"/>
        <end position="175"/>
    </location>
</feature>
<feature type="compositionally biased region" description="Polar residues" evidence="6">
    <location>
        <begin position="155"/>
        <end position="171"/>
    </location>
</feature>
<dbReference type="Proteomes" id="UP001183809">
    <property type="component" value="Unassembled WGS sequence"/>
</dbReference>
<feature type="region of interest" description="Disordered" evidence="6">
    <location>
        <begin position="575"/>
        <end position="605"/>
    </location>
</feature>
<organism evidence="8 9">
    <name type="scientific">Streptomyces gibsoniae</name>
    <dbReference type="NCBI Taxonomy" id="3075529"/>
    <lineage>
        <taxon>Bacteria</taxon>
        <taxon>Bacillati</taxon>
        <taxon>Actinomycetota</taxon>
        <taxon>Actinomycetes</taxon>
        <taxon>Kitasatosporales</taxon>
        <taxon>Streptomycetaceae</taxon>
        <taxon>Streptomyces</taxon>
    </lineage>
</organism>
<dbReference type="RefSeq" id="WP_311698669.1">
    <property type="nucleotide sequence ID" value="NZ_JAVREY010000049.1"/>
</dbReference>
<dbReference type="EMBL" id="JAVREY010000049">
    <property type="protein sequence ID" value="MDT0467207.1"/>
    <property type="molecule type" value="Genomic_DNA"/>
</dbReference>
<evidence type="ECO:0000256" key="4">
    <source>
        <dbReference type="ARBA" id="ARBA00022801"/>
    </source>
</evidence>
<dbReference type="InterPro" id="IPR015915">
    <property type="entry name" value="Kelch-typ_b-propeller"/>
</dbReference>
<evidence type="ECO:0000256" key="6">
    <source>
        <dbReference type="SAM" id="MobiDB-lite"/>
    </source>
</evidence>
<dbReference type="Gene3D" id="3.40.50.200">
    <property type="entry name" value="Peptidase S8/S53 domain"/>
    <property type="match status" value="1"/>
</dbReference>
<dbReference type="SUPFAM" id="SSF117281">
    <property type="entry name" value="Kelch motif"/>
    <property type="match status" value="1"/>
</dbReference>
<feature type="compositionally biased region" description="Polar residues" evidence="6">
    <location>
        <begin position="594"/>
        <end position="604"/>
    </location>
</feature>
<dbReference type="InterPro" id="IPR030400">
    <property type="entry name" value="Sedolisin_dom"/>
</dbReference>